<proteinExistence type="predicted"/>
<comment type="caution">
    <text evidence="1">The sequence shown here is derived from an EMBL/GenBank/DDBJ whole genome shotgun (WGS) entry which is preliminary data.</text>
</comment>
<organism evidence="1 2">
    <name type="scientific">Austropuccinia psidii MF-1</name>
    <dbReference type="NCBI Taxonomy" id="1389203"/>
    <lineage>
        <taxon>Eukaryota</taxon>
        <taxon>Fungi</taxon>
        <taxon>Dikarya</taxon>
        <taxon>Basidiomycota</taxon>
        <taxon>Pucciniomycotina</taxon>
        <taxon>Pucciniomycetes</taxon>
        <taxon>Pucciniales</taxon>
        <taxon>Sphaerophragmiaceae</taxon>
        <taxon>Austropuccinia</taxon>
    </lineage>
</organism>
<reference evidence="1" key="1">
    <citation type="submission" date="2021-03" db="EMBL/GenBank/DDBJ databases">
        <title>Draft genome sequence of rust myrtle Austropuccinia psidii MF-1, a brazilian biotype.</title>
        <authorList>
            <person name="Quecine M.C."/>
            <person name="Pachon D.M.R."/>
            <person name="Bonatelli M.L."/>
            <person name="Correr F.H."/>
            <person name="Franceschini L.M."/>
            <person name="Leite T.F."/>
            <person name="Margarido G.R.A."/>
            <person name="Almeida C.A."/>
            <person name="Ferrarezi J.A."/>
            <person name="Labate C.A."/>
        </authorList>
    </citation>
    <scope>NUCLEOTIDE SEQUENCE</scope>
    <source>
        <strain evidence="1">MF-1</strain>
    </source>
</reference>
<gene>
    <name evidence="1" type="ORF">O181_078192</name>
</gene>
<accession>A0A9Q3FHC4</accession>
<dbReference type="AlphaFoldDB" id="A0A9Q3FHC4"/>
<evidence type="ECO:0000313" key="2">
    <source>
        <dbReference type="Proteomes" id="UP000765509"/>
    </source>
</evidence>
<protein>
    <submittedName>
        <fullName evidence="1">Uncharacterized protein</fullName>
    </submittedName>
</protein>
<sequence>MSFKAQTHFNTICNFRVISPHWLLPPRRLACLRARTALQMRLRHLPPISVLTTTYAFTPHLPYHPYACVGPSRHASDTAYLSYVCGVPSRHPPNTAYHPYACGVLSQHAPDTASHPYTCGVPSQHHLSLCCGNSFWCGMK</sequence>
<keyword evidence="2" id="KW-1185">Reference proteome</keyword>
<dbReference type="Proteomes" id="UP000765509">
    <property type="component" value="Unassembled WGS sequence"/>
</dbReference>
<name>A0A9Q3FHC4_9BASI</name>
<dbReference type="EMBL" id="AVOT02043059">
    <property type="protein sequence ID" value="MBW0538477.1"/>
    <property type="molecule type" value="Genomic_DNA"/>
</dbReference>
<evidence type="ECO:0000313" key="1">
    <source>
        <dbReference type="EMBL" id="MBW0538477.1"/>
    </source>
</evidence>